<sequence>SIVAYIYTTQVEIYELALVQPTSQITLNSSILNYIRTDYLMKCFQACKSCTQYFIASDIITSTTPTKLTFSHGLRVLHKLATFQDASWDPSIVRQTVDIVGLLERCAAGLEQANARLKEETGEDSVLVIGVKMLRDSVPSWSVQNQEPQTGDSAMDEWTSTEGMDLPLMGFSDDLWLNAPFNL</sequence>
<gene>
    <name evidence="1" type="ORF">CC80DRAFT_578659</name>
</gene>
<reference evidence="1" key="1">
    <citation type="journal article" date="2020" name="Stud. Mycol.">
        <title>101 Dothideomycetes genomes: a test case for predicting lifestyles and emergence of pathogens.</title>
        <authorList>
            <person name="Haridas S."/>
            <person name="Albert R."/>
            <person name="Binder M."/>
            <person name="Bloem J."/>
            <person name="Labutti K."/>
            <person name="Salamov A."/>
            <person name="Andreopoulos B."/>
            <person name="Baker S."/>
            <person name="Barry K."/>
            <person name="Bills G."/>
            <person name="Bluhm B."/>
            <person name="Cannon C."/>
            <person name="Castanera R."/>
            <person name="Culley D."/>
            <person name="Daum C."/>
            <person name="Ezra D."/>
            <person name="Gonzalez J."/>
            <person name="Henrissat B."/>
            <person name="Kuo A."/>
            <person name="Liang C."/>
            <person name="Lipzen A."/>
            <person name="Lutzoni F."/>
            <person name="Magnuson J."/>
            <person name="Mondo S."/>
            <person name="Nolan M."/>
            <person name="Ohm R."/>
            <person name="Pangilinan J."/>
            <person name="Park H.-J."/>
            <person name="Ramirez L."/>
            <person name="Alfaro M."/>
            <person name="Sun H."/>
            <person name="Tritt A."/>
            <person name="Yoshinaga Y."/>
            <person name="Zwiers L.-H."/>
            <person name="Turgeon B."/>
            <person name="Goodwin S."/>
            <person name="Spatafora J."/>
            <person name="Crous P."/>
            <person name="Grigoriev I."/>
        </authorList>
    </citation>
    <scope>NUCLEOTIDE SEQUENCE</scope>
    <source>
        <strain evidence="1">CBS 675.92</strain>
    </source>
</reference>
<accession>A0A6A5TDC8</accession>
<name>A0A6A5TDC8_9PLEO</name>
<dbReference type="AlphaFoldDB" id="A0A6A5TDC8"/>
<dbReference type="OrthoDB" id="1600564at2759"/>
<proteinExistence type="predicted"/>
<dbReference type="EMBL" id="ML977027">
    <property type="protein sequence ID" value="KAF1950308.1"/>
    <property type="molecule type" value="Genomic_DNA"/>
</dbReference>
<protein>
    <submittedName>
        <fullName evidence="1">Uncharacterized protein</fullName>
    </submittedName>
</protein>
<evidence type="ECO:0000313" key="2">
    <source>
        <dbReference type="Proteomes" id="UP000800035"/>
    </source>
</evidence>
<keyword evidence="2" id="KW-1185">Reference proteome</keyword>
<organism evidence="1 2">
    <name type="scientific">Byssothecium circinans</name>
    <dbReference type="NCBI Taxonomy" id="147558"/>
    <lineage>
        <taxon>Eukaryota</taxon>
        <taxon>Fungi</taxon>
        <taxon>Dikarya</taxon>
        <taxon>Ascomycota</taxon>
        <taxon>Pezizomycotina</taxon>
        <taxon>Dothideomycetes</taxon>
        <taxon>Pleosporomycetidae</taxon>
        <taxon>Pleosporales</taxon>
        <taxon>Massarineae</taxon>
        <taxon>Massarinaceae</taxon>
        <taxon>Byssothecium</taxon>
    </lineage>
</organism>
<feature type="non-terminal residue" evidence="1">
    <location>
        <position position="1"/>
    </location>
</feature>
<dbReference type="Proteomes" id="UP000800035">
    <property type="component" value="Unassembled WGS sequence"/>
</dbReference>
<evidence type="ECO:0000313" key="1">
    <source>
        <dbReference type="EMBL" id="KAF1950308.1"/>
    </source>
</evidence>